<comment type="catalytic activity">
    <reaction evidence="1">
        <text>ATP + protein L-histidine = ADP + protein N-phospho-L-histidine.</text>
        <dbReference type="EC" id="2.7.13.3"/>
    </reaction>
</comment>
<dbReference type="InterPro" id="IPR005467">
    <property type="entry name" value="His_kinase_dom"/>
</dbReference>
<evidence type="ECO:0000256" key="5">
    <source>
        <dbReference type="ARBA" id="ARBA00022679"/>
    </source>
</evidence>
<dbReference type="PANTHER" id="PTHR45528:SF8">
    <property type="entry name" value="HISTIDINE KINASE"/>
    <property type="match status" value="1"/>
</dbReference>
<dbReference type="Pfam" id="PF02518">
    <property type="entry name" value="HATPase_c"/>
    <property type="match status" value="1"/>
</dbReference>
<dbReference type="Pfam" id="PF00512">
    <property type="entry name" value="HisKA"/>
    <property type="match status" value="1"/>
</dbReference>
<evidence type="ECO:0000256" key="1">
    <source>
        <dbReference type="ARBA" id="ARBA00000085"/>
    </source>
</evidence>
<dbReference type="InterPro" id="IPR050398">
    <property type="entry name" value="HssS/ArlS-like"/>
</dbReference>
<dbReference type="Pfam" id="PF00672">
    <property type="entry name" value="HAMP"/>
    <property type="match status" value="1"/>
</dbReference>
<dbReference type="SMART" id="SM00304">
    <property type="entry name" value="HAMP"/>
    <property type="match status" value="1"/>
</dbReference>
<feature type="transmembrane region" description="Helical" evidence="8">
    <location>
        <begin position="15"/>
        <end position="38"/>
    </location>
</feature>
<keyword evidence="12" id="KW-1185">Reference proteome</keyword>
<keyword evidence="4" id="KW-0597">Phosphoprotein</keyword>
<feature type="domain" description="Histidine kinase" evidence="9">
    <location>
        <begin position="258"/>
        <end position="478"/>
    </location>
</feature>
<comment type="caution">
    <text evidence="11">The sequence shown here is derived from an EMBL/GenBank/DDBJ whole genome shotgun (WGS) entry which is preliminary data.</text>
</comment>
<dbReference type="PANTHER" id="PTHR45528">
    <property type="entry name" value="SENSOR HISTIDINE KINASE CPXA"/>
    <property type="match status" value="1"/>
</dbReference>
<dbReference type="SMART" id="SM00388">
    <property type="entry name" value="HisKA"/>
    <property type="match status" value="1"/>
</dbReference>
<evidence type="ECO:0000256" key="3">
    <source>
        <dbReference type="ARBA" id="ARBA00012438"/>
    </source>
</evidence>
<dbReference type="GO" id="GO:0016301">
    <property type="term" value="F:kinase activity"/>
    <property type="evidence" value="ECO:0007669"/>
    <property type="project" value="UniProtKB-KW"/>
</dbReference>
<accession>A0ABS6F609</accession>
<dbReference type="EMBL" id="JAHLQL010000006">
    <property type="protein sequence ID" value="MBU5593033.1"/>
    <property type="molecule type" value="Genomic_DNA"/>
</dbReference>
<proteinExistence type="predicted"/>
<sequence>MGLKTVKDKSLKHQFIWAFIKIIVISLTLSILSFIIWFETFEYIKYPANHYESQLPNIIQEINGKYEVVLDKSFEEEMNKIVPKEGILYQVLDSKGNLIYGNIKNPLIKNERELYENLNSNLNLQNNRFARVIPVFNKENNIKGAILLEYQLKSTQRTKNSLVFKLFNLVIFIPFVYIVTFTIIYSKKLTKNITKPINLLMEGSEKIKNKDLDFSINYKENNEIGKLCDAFEDMRANLKESLIKQWDMEEKRQENMASIAHDLKTPLTIVNAYSEALIDGSVKKDKFKDYIEVIKRNNERALILLDDMNKISNIENPNFILEPREINIIEFLKVKEKDYNLLCKEKGIGFKIDIIDLREKNFIDRFDIKSLEQVLDNIISNSIRYTEKGEYVKLDILCRDDEIEFSIEDNGKGFTNEDLKNLFNKFYKGDKSRSFKTGHSGLGMYIAKTIVEKHGGCIKAENNNPKGAIIKFNIKPIKS</sequence>
<reference evidence="11 12" key="1">
    <citation type="submission" date="2021-06" db="EMBL/GenBank/DDBJ databases">
        <authorList>
            <person name="Sun Q."/>
            <person name="Li D."/>
        </authorList>
    </citation>
    <scope>NUCLEOTIDE SEQUENCE [LARGE SCALE GENOMIC DNA]</scope>
    <source>
        <strain evidence="11 12">MSJ-4</strain>
    </source>
</reference>
<feature type="domain" description="HAMP" evidence="10">
    <location>
        <begin position="191"/>
        <end position="243"/>
    </location>
</feature>
<evidence type="ECO:0000256" key="8">
    <source>
        <dbReference type="SAM" id="Phobius"/>
    </source>
</evidence>
<keyword evidence="5" id="KW-0808">Transferase</keyword>
<evidence type="ECO:0000256" key="2">
    <source>
        <dbReference type="ARBA" id="ARBA00004141"/>
    </source>
</evidence>
<dbReference type="SMART" id="SM00387">
    <property type="entry name" value="HATPase_c"/>
    <property type="match status" value="1"/>
</dbReference>
<keyword evidence="7 8" id="KW-0472">Membrane</keyword>
<evidence type="ECO:0000256" key="4">
    <source>
        <dbReference type="ARBA" id="ARBA00022553"/>
    </source>
</evidence>
<dbReference type="PROSITE" id="PS50885">
    <property type="entry name" value="HAMP"/>
    <property type="match status" value="1"/>
</dbReference>
<protein>
    <recommendedName>
        <fullName evidence="3">histidine kinase</fullName>
        <ecNumber evidence="3">2.7.13.3</ecNumber>
    </recommendedName>
</protein>
<dbReference type="CDD" id="cd00082">
    <property type="entry name" value="HisKA"/>
    <property type="match status" value="1"/>
</dbReference>
<dbReference type="InterPro" id="IPR003661">
    <property type="entry name" value="HisK_dim/P_dom"/>
</dbReference>
<evidence type="ECO:0000313" key="11">
    <source>
        <dbReference type="EMBL" id="MBU5593033.1"/>
    </source>
</evidence>
<feature type="transmembrane region" description="Helical" evidence="8">
    <location>
        <begin position="162"/>
        <end position="185"/>
    </location>
</feature>
<dbReference type="PROSITE" id="PS50109">
    <property type="entry name" value="HIS_KIN"/>
    <property type="match status" value="1"/>
</dbReference>
<dbReference type="CDD" id="cd06225">
    <property type="entry name" value="HAMP"/>
    <property type="match status" value="1"/>
</dbReference>
<evidence type="ECO:0000259" key="9">
    <source>
        <dbReference type="PROSITE" id="PS50109"/>
    </source>
</evidence>
<name>A0ABS6F609_9CLOT</name>
<organism evidence="11 12">
    <name type="scientific">Clostridium simiarum</name>
    <dbReference type="NCBI Taxonomy" id="2841506"/>
    <lineage>
        <taxon>Bacteria</taxon>
        <taxon>Bacillati</taxon>
        <taxon>Bacillota</taxon>
        <taxon>Clostridia</taxon>
        <taxon>Eubacteriales</taxon>
        <taxon>Clostridiaceae</taxon>
        <taxon>Clostridium</taxon>
    </lineage>
</organism>
<dbReference type="CDD" id="cd00075">
    <property type="entry name" value="HATPase"/>
    <property type="match status" value="1"/>
</dbReference>
<evidence type="ECO:0000256" key="6">
    <source>
        <dbReference type="ARBA" id="ARBA00022777"/>
    </source>
</evidence>
<gene>
    <name evidence="11" type="ORF">KQI89_14875</name>
</gene>
<keyword evidence="8" id="KW-0812">Transmembrane</keyword>
<dbReference type="EC" id="2.7.13.3" evidence="3"/>
<dbReference type="InterPro" id="IPR003594">
    <property type="entry name" value="HATPase_dom"/>
</dbReference>
<comment type="subcellular location">
    <subcellularLocation>
        <location evidence="2">Membrane</location>
        <topology evidence="2">Multi-pass membrane protein</topology>
    </subcellularLocation>
</comment>
<dbReference type="InterPro" id="IPR003660">
    <property type="entry name" value="HAMP_dom"/>
</dbReference>
<keyword evidence="8" id="KW-1133">Transmembrane helix</keyword>
<evidence type="ECO:0000256" key="7">
    <source>
        <dbReference type="ARBA" id="ARBA00023136"/>
    </source>
</evidence>
<evidence type="ECO:0000313" key="12">
    <source>
        <dbReference type="Proteomes" id="UP000736583"/>
    </source>
</evidence>
<dbReference type="RefSeq" id="WP_216457721.1">
    <property type="nucleotide sequence ID" value="NZ_JAHLQL010000006.1"/>
</dbReference>
<evidence type="ECO:0000259" key="10">
    <source>
        <dbReference type="PROSITE" id="PS50885"/>
    </source>
</evidence>
<dbReference type="Proteomes" id="UP000736583">
    <property type="component" value="Unassembled WGS sequence"/>
</dbReference>
<keyword evidence="6 11" id="KW-0418">Kinase</keyword>